<keyword evidence="1" id="KW-0732">Signal</keyword>
<dbReference type="GO" id="GO:0034632">
    <property type="term" value="F:retinol transmembrane transporter activity"/>
    <property type="evidence" value="ECO:0007669"/>
    <property type="project" value="InterPro"/>
</dbReference>
<dbReference type="PANTHER" id="PTHR11873">
    <property type="entry name" value="RETINOL-BINDING PROTEIN 4"/>
    <property type="match status" value="1"/>
</dbReference>
<name>A0A8W8JRG8_MAGGI</name>
<dbReference type="EnsemblMetazoa" id="G20707.2">
    <property type="protein sequence ID" value="G20707.2:cds"/>
    <property type="gene ID" value="G20707"/>
</dbReference>
<evidence type="ECO:0000256" key="1">
    <source>
        <dbReference type="SAM" id="SignalP"/>
    </source>
</evidence>
<dbReference type="Gene3D" id="2.40.128.20">
    <property type="match status" value="1"/>
</dbReference>
<dbReference type="SUPFAM" id="SSF50814">
    <property type="entry name" value="Lipocalins"/>
    <property type="match status" value="1"/>
</dbReference>
<feature type="chain" id="PRO_5042431123" description="Lipocalin/cytosolic fatty-acid binding domain-containing protein" evidence="1">
    <location>
        <begin position="22"/>
        <end position="216"/>
    </location>
</feature>
<dbReference type="OrthoDB" id="9923952at2759"/>
<evidence type="ECO:0008006" key="4">
    <source>
        <dbReference type="Google" id="ProtNLM"/>
    </source>
</evidence>
<accession>A0A8W8JRG8</accession>
<sequence>MIRSLVILYLSALGFLLPVLAQGTCVINDFEVQTNFVPEQFSGLWHLAGYNRMMRPVTRLPPRIAKITTRYVKSLYALGEDGRGTIRSTGQVTVTLRDGHNFTRCEDVDFSTHMEQGSRPVMDLIQTTGRRQGALTRSHIVETDYANYAVRYTCEHELPNGACAPTKDHLWILRKDSAQFSLTDSQIRGFMERLCISGAYIESPMGPQCPFEDNQK</sequence>
<dbReference type="InterPro" id="IPR012674">
    <property type="entry name" value="Calycin"/>
</dbReference>
<organism evidence="2 3">
    <name type="scientific">Magallana gigas</name>
    <name type="common">Pacific oyster</name>
    <name type="synonym">Crassostrea gigas</name>
    <dbReference type="NCBI Taxonomy" id="29159"/>
    <lineage>
        <taxon>Eukaryota</taxon>
        <taxon>Metazoa</taxon>
        <taxon>Spiralia</taxon>
        <taxon>Lophotrochozoa</taxon>
        <taxon>Mollusca</taxon>
        <taxon>Bivalvia</taxon>
        <taxon>Autobranchia</taxon>
        <taxon>Pteriomorphia</taxon>
        <taxon>Ostreida</taxon>
        <taxon>Ostreoidea</taxon>
        <taxon>Ostreidae</taxon>
        <taxon>Magallana</taxon>
    </lineage>
</organism>
<dbReference type="Proteomes" id="UP000005408">
    <property type="component" value="Unassembled WGS sequence"/>
</dbReference>
<feature type="signal peptide" evidence="1">
    <location>
        <begin position="1"/>
        <end position="21"/>
    </location>
</feature>
<protein>
    <recommendedName>
        <fullName evidence="4">Lipocalin/cytosolic fatty-acid binding domain-containing protein</fullName>
    </recommendedName>
</protein>
<evidence type="ECO:0000313" key="3">
    <source>
        <dbReference type="Proteomes" id="UP000005408"/>
    </source>
</evidence>
<dbReference type="InterPro" id="IPR002449">
    <property type="entry name" value="Retinol-bd/Purpurin"/>
</dbReference>
<dbReference type="AlphaFoldDB" id="A0A8W8JRG8"/>
<dbReference type="GO" id="GO:0005501">
    <property type="term" value="F:retinoid binding"/>
    <property type="evidence" value="ECO:0007669"/>
    <property type="project" value="InterPro"/>
</dbReference>
<evidence type="ECO:0000313" key="2">
    <source>
        <dbReference type="EnsemblMetazoa" id="G20707.1:cds"/>
    </source>
</evidence>
<keyword evidence="3" id="KW-1185">Reference proteome</keyword>
<reference evidence="2" key="1">
    <citation type="submission" date="2022-08" db="UniProtKB">
        <authorList>
            <consortium name="EnsemblMetazoa"/>
        </authorList>
    </citation>
    <scope>IDENTIFICATION</scope>
    <source>
        <strain evidence="2">05x7-T-G4-1.051#20</strain>
    </source>
</reference>
<dbReference type="PANTHER" id="PTHR11873:SF0">
    <property type="entry name" value="LIPOCALIN-RELATED PROTEIN"/>
    <property type="match status" value="1"/>
</dbReference>
<dbReference type="OMA" id="HLWILRK"/>
<proteinExistence type="predicted"/>
<dbReference type="EnsemblMetazoa" id="G20707.1">
    <property type="protein sequence ID" value="G20707.1:cds"/>
    <property type="gene ID" value="G20707"/>
</dbReference>